<feature type="domain" description="3-hydroxyacyl-CoA dehydrogenase C-terminal" evidence="5">
    <location>
        <begin position="190"/>
        <end position="286"/>
    </location>
</feature>
<dbReference type="SUPFAM" id="SSF51735">
    <property type="entry name" value="NAD(P)-binding Rossmann-fold domains"/>
    <property type="match status" value="1"/>
</dbReference>
<evidence type="ECO:0000256" key="2">
    <source>
        <dbReference type="ARBA" id="ARBA00009463"/>
    </source>
</evidence>
<dbReference type="InterPro" id="IPR008927">
    <property type="entry name" value="6-PGluconate_DH-like_C_sf"/>
</dbReference>
<accession>A0A5C5RF42</accession>
<protein>
    <submittedName>
        <fullName evidence="7">3-hydroxybutyryl-CoA dehydrogenase</fullName>
    </submittedName>
</protein>
<dbReference type="OrthoDB" id="9771883at2"/>
<keyword evidence="3" id="KW-0560">Oxidoreductase</keyword>
<evidence type="ECO:0000256" key="4">
    <source>
        <dbReference type="PIRSR" id="PIRSR000105-1"/>
    </source>
</evidence>
<dbReference type="RefSeq" id="WP_146558578.1">
    <property type="nucleotide sequence ID" value="NZ_VIGW01000001.1"/>
</dbReference>
<dbReference type="PANTHER" id="PTHR48075:SF9">
    <property type="entry name" value="3-HYDROXYBUTYRYL-COA DEHYDROGENASE"/>
    <property type="match status" value="1"/>
</dbReference>
<dbReference type="InterPro" id="IPR006108">
    <property type="entry name" value="3HC_DH_C"/>
</dbReference>
<dbReference type="PIRSF" id="PIRSF000105">
    <property type="entry name" value="HCDH"/>
    <property type="match status" value="1"/>
</dbReference>
<keyword evidence="8" id="KW-1185">Reference proteome</keyword>
<evidence type="ECO:0000256" key="1">
    <source>
        <dbReference type="ARBA" id="ARBA00005086"/>
    </source>
</evidence>
<dbReference type="EMBL" id="VIGW01000001">
    <property type="protein sequence ID" value="TWS21154.1"/>
    <property type="molecule type" value="Genomic_DNA"/>
</dbReference>
<evidence type="ECO:0000259" key="6">
    <source>
        <dbReference type="Pfam" id="PF02737"/>
    </source>
</evidence>
<evidence type="ECO:0000259" key="5">
    <source>
        <dbReference type="Pfam" id="PF00725"/>
    </source>
</evidence>
<dbReference type="SUPFAM" id="SSF48179">
    <property type="entry name" value="6-phosphogluconate dehydrogenase C-terminal domain-like"/>
    <property type="match status" value="1"/>
</dbReference>
<dbReference type="InterPro" id="IPR022694">
    <property type="entry name" value="3-OHacyl-CoA_DH"/>
</dbReference>
<dbReference type="InterPro" id="IPR036291">
    <property type="entry name" value="NAD(P)-bd_dom_sf"/>
</dbReference>
<comment type="caution">
    <text evidence="7">The sequence shown here is derived from an EMBL/GenBank/DDBJ whole genome shotgun (WGS) entry which is preliminary data.</text>
</comment>
<sequence>MSESVSRVGVVGAGQMGGGIAEVSARAGADVLVWEATEELAAGGRARILKSLDRAVSSGKITERERDQAAERLTFTTDLADFADRQLVVEAIVENEAVKAEIFGKLDEVVTDPDAVLASNTSSLPIQRIATATKNPGRVLGLHFFNPVPVLPLVEVISSLSTSESAAARAEQFASEVLGKQVVRATDRSGFIVNALLVPYLLSAIRMYESGFATAEDIDKGMMLGCAHPMGPLKLADLVGLDTVNFIADAMYAEYKEPTYAAPPLLLRLVEAGYVGKKSGRGIYEYPAK</sequence>
<comment type="pathway">
    <text evidence="1">Lipid metabolism; butanoate metabolism.</text>
</comment>
<dbReference type="Pfam" id="PF02737">
    <property type="entry name" value="3HCDH_N"/>
    <property type="match status" value="1"/>
</dbReference>
<dbReference type="FunFam" id="3.40.50.720:FF:000009">
    <property type="entry name" value="Fatty oxidation complex, alpha subunit"/>
    <property type="match status" value="1"/>
</dbReference>
<dbReference type="GO" id="GO:0006635">
    <property type="term" value="P:fatty acid beta-oxidation"/>
    <property type="evidence" value="ECO:0007669"/>
    <property type="project" value="TreeGrafter"/>
</dbReference>
<dbReference type="Proteomes" id="UP000317291">
    <property type="component" value="Unassembled WGS sequence"/>
</dbReference>
<organism evidence="7 8">
    <name type="scientific">Tsukamurella asaccharolytica</name>
    <dbReference type="NCBI Taxonomy" id="2592067"/>
    <lineage>
        <taxon>Bacteria</taxon>
        <taxon>Bacillati</taxon>
        <taxon>Actinomycetota</taxon>
        <taxon>Actinomycetes</taxon>
        <taxon>Mycobacteriales</taxon>
        <taxon>Tsukamurellaceae</taxon>
        <taxon>Tsukamurella</taxon>
    </lineage>
</organism>
<dbReference type="InterPro" id="IPR006176">
    <property type="entry name" value="3-OHacyl-CoA_DH_NAD-bd"/>
</dbReference>
<dbReference type="GO" id="GO:0008691">
    <property type="term" value="F:3-hydroxybutyryl-CoA dehydrogenase activity"/>
    <property type="evidence" value="ECO:0007669"/>
    <property type="project" value="TreeGrafter"/>
</dbReference>
<dbReference type="PANTHER" id="PTHR48075">
    <property type="entry name" value="3-HYDROXYACYL-COA DEHYDROGENASE FAMILY PROTEIN"/>
    <property type="match status" value="1"/>
</dbReference>
<dbReference type="AlphaFoldDB" id="A0A5C5RF42"/>
<dbReference type="NCBIfam" id="NF005875">
    <property type="entry name" value="PRK07819.1"/>
    <property type="match status" value="1"/>
</dbReference>
<evidence type="ECO:0000256" key="3">
    <source>
        <dbReference type="ARBA" id="ARBA00023002"/>
    </source>
</evidence>
<gene>
    <name evidence="7" type="ORF">FK529_00610</name>
</gene>
<evidence type="ECO:0000313" key="7">
    <source>
        <dbReference type="EMBL" id="TWS21154.1"/>
    </source>
</evidence>
<feature type="site" description="Important for catalytic activity" evidence="4">
    <location>
        <position position="143"/>
    </location>
</feature>
<dbReference type="InterPro" id="IPR013328">
    <property type="entry name" value="6PGD_dom2"/>
</dbReference>
<dbReference type="Gene3D" id="1.10.1040.10">
    <property type="entry name" value="N-(1-d-carboxylethyl)-l-norvaline Dehydrogenase, domain 2"/>
    <property type="match status" value="1"/>
</dbReference>
<dbReference type="Pfam" id="PF00725">
    <property type="entry name" value="3HCDH"/>
    <property type="match status" value="1"/>
</dbReference>
<dbReference type="GO" id="GO:0070403">
    <property type="term" value="F:NAD+ binding"/>
    <property type="evidence" value="ECO:0007669"/>
    <property type="project" value="InterPro"/>
</dbReference>
<proteinExistence type="inferred from homology"/>
<name>A0A5C5RF42_9ACTN</name>
<reference evidence="7 8" key="1">
    <citation type="submission" date="2019-06" db="EMBL/GenBank/DDBJ databases">
        <title>Tsukamurella conjunctivitidis sp. nov., Tsukamurella assacharolytica sp. nov. and Tsukamurella sputae sp. nov. isolated from patients with conjunctivitis, bacteraemia (lymphoma) and respiratory infection (sputum) in Hong Kong.</title>
        <authorList>
            <person name="Teng J.L.L."/>
            <person name="Lee H.H."/>
            <person name="Fong J.Y.H."/>
            <person name="Fok K.M.N."/>
            <person name="Lau S.K.P."/>
            <person name="Woo P.C.Y."/>
        </authorList>
    </citation>
    <scope>NUCLEOTIDE SEQUENCE [LARGE SCALE GENOMIC DNA]</scope>
    <source>
        <strain evidence="7 8">HKU71</strain>
    </source>
</reference>
<evidence type="ECO:0000313" key="8">
    <source>
        <dbReference type="Proteomes" id="UP000317291"/>
    </source>
</evidence>
<feature type="domain" description="3-hydroxyacyl-CoA dehydrogenase NAD binding" evidence="6">
    <location>
        <begin position="8"/>
        <end position="187"/>
    </location>
</feature>
<comment type="similarity">
    <text evidence="2">Belongs to the 3-hydroxyacyl-CoA dehydrogenase family.</text>
</comment>
<dbReference type="Gene3D" id="3.40.50.720">
    <property type="entry name" value="NAD(P)-binding Rossmann-like Domain"/>
    <property type="match status" value="1"/>
</dbReference>